<evidence type="ECO:0000259" key="1">
    <source>
        <dbReference type="Pfam" id="PF04326"/>
    </source>
</evidence>
<keyword evidence="2" id="KW-0547">Nucleotide-binding</keyword>
<evidence type="ECO:0000313" key="2">
    <source>
        <dbReference type="EMBL" id="KID49097.1"/>
    </source>
</evidence>
<dbReference type="PANTHER" id="PTHR30595:SF6">
    <property type="entry name" value="SCHLAFEN ALBA-2 DOMAIN-CONTAINING PROTEIN"/>
    <property type="match status" value="1"/>
</dbReference>
<dbReference type="Gene3D" id="3.30.565.60">
    <property type="match status" value="1"/>
</dbReference>
<comment type="caution">
    <text evidence="2">The sequence shown here is derived from an EMBL/GenBank/DDBJ whole genome shotgun (WGS) entry which is preliminary data.</text>
</comment>
<dbReference type="SUPFAM" id="SSF46785">
    <property type="entry name" value="Winged helix' DNA-binding domain"/>
    <property type="match status" value="1"/>
</dbReference>
<dbReference type="Pfam" id="PF04326">
    <property type="entry name" value="SLFN_AlbA_2"/>
    <property type="match status" value="1"/>
</dbReference>
<evidence type="ECO:0000313" key="3">
    <source>
        <dbReference type="Proteomes" id="UP000031184"/>
    </source>
</evidence>
<sequence length="485" mass="56818">MKKEVILQGRFSKEFLTTEVENQFFDRKSAKKKPEEIVKHLVGFANASGGILVVGVEDNGELTGFQYIGAHSIEEFKTAPIKLLRDTPIMFEVIEVPIENCRNQKDTVLVFDIKPSTKQVIICYDREVYLRIKDETHKLSYEQRRLLEYDKGQRFFEDEEVIDSGLEDIDGELLFSYKQKMGAKDFGDEEILIARNLLKNGHLTNAGVLLFAKYPTKYIPNARMKFLRFDGNRFQTGSNFNLIKEITIEGPLPRMIEKAKEVLNSQLRDFQFLSQETGKFEIMPEYPEFAWFEGIVNALVHRDYSVYGDYIRISMYDDRLEIFSPGKLPNIVTLENMKYTRYSRNPRIARILSEFGWVKELNEGVKRIFSEMEKQFLKFPSYSEPNENAVQLNLENNILNRSSRMKENLEQKISQEIFNSLNEDEKLVLYYASMNNHVTVKEMSQYLNRGGTYTRNLLKDLREKNLLKWCGSNAKDPKQYYYLEI</sequence>
<feature type="domain" description="Schlafen AlbA-2" evidence="1">
    <location>
        <begin position="21"/>
        <end position="139"/>
    </location>
</feature>
<dbReference type="AlphaFoldDB" id="A0A017H6K7"/>
<dbReference type="GO" id="GO:0004386">
    <property type="term" value="F:helicase activity"/>
    <property type="evidence" value="ECO:0007669"/>
    <property type="project" value="UniProtKB-KW"/>
</dbReference>
<dbReference type="InterPro" id="IPR038461">
    <property type="entry name" value="Schlafen_AlbA_2_dom_sf"/>
</dbReference>
<dbReference type="PATRIC" id="fig|1226633.4.peg.1327"/>
<dbReference type="InterPro" id="IPR038475">
    <property type="entry name" value="RecG_C_sf"/>
</dbReference>
<proteinExistence type="predicted"/>
<dbReference type="InterPro" id="IPR007421">
    <property type="entry name" value="Schlafen_AlbA_2_dom"/>
</dbReference>
<dbReference type="Gene3D" id="3.30.950.30">
    <property type="entry name" value="Schlafen, AAA domain"/>
    <property type="match status" value="1"/>
</dbReference>
<name>A0A017H6K7_9FUSO</name>
<reference evidence="2 3" key="1">
    <citation type="submission" date="2013-08" db="EMBL/GenBank/DDBJ databases">
        <title>An opportunistic ruminal bacterium that causes liver abscesses in cattle.</title>
        <authorList>
            <person name="Benahmed F.H."/>
            <person name="Rasmussen M."/>
            <person name="Harbottle H."/>
            <person name="Soppet D."/>
            <person name="Nagaraja T.G."/>
            <person name="Davidson M."/>
        </authorList>
    </citation>
    <scope>NUCLEOTIDE SEQUENCE [LARGE SCALE GENOMIC DNA]</scope>
    <source>
        <strain evidence="2 3">B35</strain>
    </source>
</reference>
<gene>
    <name evidence="2" type="ORF">C095_06605</name>
</gene>
<protein>
    <submittedName>
        <fullName evidence="2">ATP-dependent DNA helicase RecG</fullName>
    </submittedName>
</protein>
<organism evidence="2 3">
    <name type="scientific">Fusobacterium necrophorum subsp. funduliforme B35</name>
    <dbReference type="NCBI Taxonomy" id="1226633"/>
    <lineage>
        <taxon>Bacteria</taxon>
        <taxon>Fusobacteriati</taxon>
        <taxon>Fusobacteriota</taxon>
        <taxon>Fusobacteriia</taxon>
        <taxon>Fusobacteriales</taxon>
        <taxon>Fusobacteriaceae</taxon>
        <taxon>Fusobacterium</taxon>
    </lineage>
</organism>
<keyword evidence="2" id="KW-0378">Hydrolase</keyword>
<dbReference type="PANTHER" id="PTHR30595">
    <property type="entry name" value="GLPR-RELATED TRANSCRIPTIONAL REPRESSOR"/>
    <property type="match status" value="1"/>
</dbReference>
<dbReference type="Pfam" id="PF13749">
    <property type="entry name" value="HATPase_c_4"/>
    <property type="match status" value="1"/>
</dbReference>
<accession>A0A017H6K7</accession>
<dbReference type="InterPro" id="IPR036390">
    <property type="entry name" value="WH_DNA-bd_sf"/>
</dbReference>
<dbReference type="EMBL" id="AUZI01000016">
    <property type="protein sequence ID" value="KID49097.1"/>
    <property type="molecule type" value="Genomic_DNA"/>
</dbReference>
<keyword evidence="2" id="KW-0067">ATP-binding</keyword>
<dbReference type="Proteomes" id="UP000031184">
    <property type="component" value="Unassembled WGS sequence"/>
</dbReference>
<keyword evidence="2" id="KW-0347">Helicase</keyword>